<accession>A0ABY8WDM9</accession>
<evidence type="ECO:0000313" key="3">
    <source>
        <dbReference type="Proteomes" id="UP001240150"/>
    </source>
</evidence>
<name>A0ABY8WDM9_9ACTN</name>
<reference evidence="2 3" key="1">
    <citation type="submission" date="2023-06" db="EMBL/GenBank/DDBJ databases">
        <authorList>
            <person name="Yushchuk O."/>
            <person name="Binda E."/>
            <person name="Ruckert-Reed C."/>
            <person name="Fedorenko V."/>
            <person name="Kalinowski J."/>
            <person name="Marinelli F."/>
        </authorList>
    </citation>
    <scope>NUCLEOTIDE SEQUENCE [LARGE SCALE GENOMIC DNA]</scope>
    <source>
        <strain evidence="2 3">NRRL 3884</strain>
    </source>
</reference>
<protein>
    <submittedName>
        <fullName evidence="2">Uncharacterized protein</fullName>
    </submittedName>
</protein>
<sequence length="73" mass="8103">MALAAGSRDHFGWGVDRHVLAATYDAVNLNTRASGQWKGKAPTLPAWPRPTTAPEQATRPVTVADLYQRFQRR</sequence>
<dbReference type="EMBL" id="CP126980">
    <property type="protein sequence ID" value="WIM95768.1"/>
    <property type="molecule type" value="Genomic_DNA"/>
</dbReference>
<evidence type="ECO:0000313" key="2">
    <source>
        <dbReference type="EMBL" id="WIM95768.1"/>
    </source>
</evidence>
<gene>
    <name evidence="2" type="ORF">ACTOB_007898</name>
</gene>
<evidence type="ECO:0000256" key="1">
    <source>
        <dbReference type="SAM" id="MobiDB-lite"/>
    </source>
</evidence>
<dbReference type="Proteomes" id="UP001240150">
    <property type="component" value="Chromosome"/>
</dbReference>
<feature type="region of interest" description="Disordered" evidence="1">
    <location>
        <begin position="36"/>
        <end position="58"/>
    </location>
</feature>
<organism evidence="2 3">
    <name type="scientific">Actinoplanes oblitus</name>
    <dbReference type="NCBI Taxonomy" id="3040509"/>
    <lineage>
        <taxon>Bacteria</taxon>
        <taxon>Bacillati</taxon>
        <taxon>Actinomycetota</taxon>
        <taxon>Actinomycetes</taxon>
        <taxon>Micromonosporales</taxon>
        <taxon>Micromonosporaceae</taxon>
        <taxon>Actinoplanes</taxon>
    </lineage>
</organism>
<proteinExistence type="predicted"/>
<dbReference type="RefSeq" id="WP_284917080.1">
    <property type="nucleotide sequence ID" value="NZ_CP126980.1"/>
</dbReference>
<keyword evidence="3" id="KW-1185">Reference proteome</keyword>